<reference evidence="1 2" key="2">
    <citation type="journal article" date="2022" name="Mol. Ecol. Resour.">
        <title>The genomes of chicory, endive, great burdock and yacon provide insights into Asteraceae paleo-polyploidization history and plant inulin production.</title>
        <authorList>
            <person name="Fan W."/>
            <person name="Wang S."/>
            <person name="Wang H."/>
            <person name="Wang A."/>
            <person name="Jiang F."/>
            <person name="Liu H."/>
            <person name="Zhao H."/>
            <person name="Xu D."/>
            <person name="Zhang Y."/>
        </authorList>
    </citation>
    <scope>NUCLEOTIDE SEQUENCE [LARGE SCALE GENOMIC DNA]</scope>
    <source>
        <strain evidence="2">cv. Yunnan</strain>
        <tissue evidence="1">Leaves</tissue>
    </source>
</reference>
<comment type="caution">
    <text evidence="1">The sequence shown here is derived from an EMBL/GenBank/DDBJ whole genome shotgun (WGS) entry which is preliminary data.</text>
</comment>
<dbReference type="Proteomes" id="UP001056120">
    <property type="component" value="Linkage Group LG19"/>
</dbReference>
<evidence type="ECO:0000313" key="2">
    <source>
        <dbReference type="Proteomes" id="UP001056120"/>
    </source>
</evidence>
<protein>
    <submittedName>
        <fullName evidence="1">Uncharacterized protein</fullName>
    </submittedName>
</protein>
<dbReference type="EMBL" id="CM042036">
    <property type="protein sequence ID" value="KAI3744265.1"/>
    <property type="molecule type" value="Genomic_DNA"/>
</dbReference>
<reference evidence="2" key="1">
    <citation type="journal article" date="2022" name="Mol. Ecol. Resour.">
        <title>The genomes of chicory, endive, great burdock and yacon provide insights into Asteraceae palaeo-polyploidization history and plant inulin production.</title>
        <authorList>
            <person name="Fan W."/>
            <person name="Wang S."/>
            <person name="Wang H."/>
            <person name="Wang A."/>
            <person name="Jiang F."/>
            <person name="Liu H."/>
            <person name="Zhao H."/>
            <person name="Xu D."/>
            <person name="Zhang Y."/>
        </authorList>
    </citation>
    <scope>NUCLEOTIDE SEQUENCE [LARGE SCALE GENOMIC DNA]</scope>
    <source>
        <strain evidence="2">cv. Yunnan</strain>
    </source>
</reference>
<name>A0ACB9DCV1_9ASTR</name>
<organism evidence="1 2">
    <name type="scientific">Smallanthus sonchifolius</name>
    <dbReference type="NCBI Taxonomy" id="185202"/>
    <lineage>
        <taxon>Eukaryota</taxon>
        <taxon>Viridiplantae</taxon>
        <taxon>Streptophyta</taxon>
        <taxon>Embryophyta</taxon>
        <taxon>Tracheophyta</taxon>
        <taxon>Spermatophyta</taxon>
        <taxon>Magnoliopsida</taxon>
        <taxon>eudicotyledons</taxon>
        <taxon>Gunneridae</taxon>
        <taxon>Pentapetalae</taxon>
        <taxon>asterids</taxon>
        <taxon>campanulids</taxon>
        <taxon>Asterales</taxon>
        <taxon>Asteraceae</taxon>
        <taxon>Asteroideae</taxon>
        <taxon>Heliantheae alliance</taxon>
        <taxon>Millerieae</taxon>
        <taxon>Smallanthus</taxon>
    </lineage>
</organism>
<sequence length="226" mass="26305">MANTATVLTAEDIYYMRKIEQLANESLKFFCDKELREEQAKEITNSKAMSKRARPMSSAGEDDIHKKRKVPKKAVRTPVVINEVTERLKEFIGNEMKGTEMKLVIQKVMYKSDTEKGLNRLNMPIKQLESDEFLTAEERHILNKRNPKENEIEVPLLGPTLEMHGEQMKLKMWHMASTVTYVLTTGWFRFWKVNKPHLLENSKIQVWSFRRDGQLCFAVACVGKPE</sequence>
<accession>A0ACB9DCV1</accession>
<evidence type="ECO:0000313" key="1">
    <source>
        <dbReference type="EMBL" id="KAI3744265.1"/>
    </source>
</evidence>
<keyword evidence="2" id="KW-1185">Reference proteome</keyword>
<gene>
    <name evidence="1" type="ORF">L1987_57342</name>
</gene>
<proteinExistence type="predicted"/>